<dbReference type="OrthoDB" id="39175at2759"/>
<evidence type="ECO:0000313" key="9">
    <source>
        <dbReference type="EMBL" id="KAJ5210876.1"/>
    </source>
</evidence>
<evidence type="ECO:0000256" key="3">
    <source>
        <dbReference type="ARBA" id="ARBA00023125"/>
    </source>
</evidence>
<comment type="caution">
    <text evidence="9">The sequence shown here is derived from an EMBL/GenBank/DDBJ whole genome shotgun (WGS) entry which is preliminary data.</text>
</comment>
<protein>
    <submittedName>
        <fullName evidence="9">Transcriptional regulator family: Fungal Specific TF</fullName>
    </submittedName>
</protein>
<name>A0A9W9T6B4_9EURO</name>
<keyword evidence="3" id="KW-0238">DNA-binding</keyword>
<comment type="subcellular location">
    <subcellularLocation>
        <location evidence="1">Nucleus</location>
    </subcellularLocation>
</comment>
<dbReference type="PANTHER" id="PTHR46910:SF37">
    <property type="entry name" value="ZN(II)2CYS6 TRANSCRIPTION FACTOR (EUROFUNG)"/>
    <property type="match status" value="1"/>
</dbReference>
<reference evidence="9" key="2">
    <citation type="journal article" date="2023" name="IMA Fungus">
        <title>Comparative genomic study of the Penicillium genus elucidates a diverse pangenome and 15 lateral gene transfer events.</title>
        <authorList>
            <person name="Petersen C."/>
            <person name="Sorensen T."/>
            <person name="Nielsen M.R."/>
            <person name="Sondergaard T.E."/>
            <person name="Sorensen J.L."/>
            <person name="Fitzpatrick D.A."/>
            <person name="Frisvad J.C."/>
            <person name="Nielsen K.L."/>
        </authorList>
    </citation>
    <scope>NUCLEOTIDE SEQUENCE</scope>
    <source>
        <strain evidence="9">IBT 16849</strain>
    </source>
</reference>
<sequence>MSAVKCDRQDPCMNCIDAGADCLRNRQARVHRPRVSRLAKLEESKIKEATFLPTSHHVASSTSSSPSANFTSTSEVLNDKQKRQRAYDLHDTAPLQTPPSKHHKSHIVSHQSVHQAQSPGSTHHASEAREYIEHELQCNPALSKDRRTALESARKFVSQLSNPTLHWEETAAVHDVDVQENLQPSTLTPELLYMMLPGPDKKTNSQGAFSWPDHISDKVLEQMGLAIIEGTECEQVLQHYRLIVWVKAMAFISKMAPQITSSPLSNHFRSLKKRYEAAAVEILNQIPLAASPSLLLLQTILSATVLMQYLGNMTRGWMLIAIASRIIVSLNYHNITDTSPGSDIEENVHACVYTCYGFDKILSLLLLRPPSLPDLKVRPTQLIHLDPDLPTSAMISGIAEYSELKSAVLKILLDTKTIGDTEKANILSDLVTRAHTIHSNMQKFRRRQEQQFSQSWSHLRREWLTMDFNYYSVLTTIIQARSSVLKSRLVCENCLYTAREALTTLRALQEAFSNRRNSIDEYPYFLTWTMLLYPLTPFFVLFCNVIATSNERDFNMIKNITDDLHQFAEANVSIGKLYNLFSKFLDLCTPLVKRNPESSCSEQPPAALSDANTAANTEGQITSYTDIYSRATDQAPVILRDADSTGGDTTAPPSVGGWNDSLVWELFDNQPSLGWAESELWNVMTQFDA</sequence>
<dbReference type="SMART" id="SM00906">
    <property type="entry name" value="Fungal_trans"/>
    <property type="match status" value="1"/>
</dbReference>
<dbReference type="GO" id="GO:0003677">
    <property type="term" value="F:DNA binding"/>
    <property type="evidence" value="ECO:0007669"/>
    <property type="project" value="UniProtKB-KW"/>
</dbReference>
<feature type="domain" description="Xylanolytic transcriptional activator regulatory" evidence="8">
    <location>
        <begin position="316"/>
        <end position="388"/>
    </location>
</feature>
<keyword evidence="7" id="KW-1133">Transmembrane helix</keyword>
<dbReference type="GO" id="GO:0008270">
    <property type="term" value="F:zinc ion binding"/>
    <property type="evidence" value="ECO:0007669"/>
    <property type="project" value="InterPro"/>
</dbReference>
<evidence type="ECO:0000256" key="4">
    <source>
        <dbReference type="ARBA" id="ARBA00023163"/>
    </source>
</evidence>
<evidence type="ECO:0000313" key="10">
    <source>
        <dbReference type="Proteomes" id="UP001150879"/>
    </source>
</evidence>
<dbReference type="GO" id="GO:0003700">
    <property type="term" value="F:DNA-binding transcription factor activity"/>
    <property type="evidence" value="ECO:0007669"/>
    <property type="project" value="InterPro"/>
</dbReference>
<feature type="transmembrane region" description="Helical" evidence="7">
    <location>
        <begin position="522"/>
        <end position="547"/>
    </location>
</feature>
<dbReference type="EMBL" id="JAPQKP010000001">
    <property type="protein sequence ID" value="KAJ5210876.1"/>
    <property type="molecule type" value="Genomic_DNA"/>
</dbReference>
<evidence type="ECO:0000256" key="2">
    <source>
        <dbReference type="ARBA" id="ARBA00023015"/>
    </source>
</evidence>
<feature type="region of interest" description="Disordered" evidence="6">
    <location>
        <begin position="55"/>
        <end position="85"/>
    </location>
</feature>
<keyword evidence="10" id="KW-1185">Reference proteome</keyword>
<dbReference type="PANTHER" id="PTHR46910">
    <property type="entry name" value="TRANSCRIPTION FACTOR PDR1"/>
    <property type="match status" value="1"/>
</dbReference>
<reference evidence="9" key="1">
    <citation type="submission" date="2022-11" db="EMBL/GenBank/DDBJ databases">
        <authorList>
            <person name="Petersen C."/>
        </authorList>
    </citation>
    <scope>NUCLEOTIDE SEQUENCE</scope>
    <source>
        <strain evidence="9">IBT 16849</strain>
    </source>
</reference>
<organism evidence="9 10">
    <name type="scientific">Penicillium cf. griseofulvum</name>
    <dbReference type="NCBI Taxonomy" id="2972120"/>
    <lineage>
        <taxon>Eukaryota</taxon>
        <taxon>Fungi</taxon>
        <taxon>Dikarya</taxon>
        <taxon>Ascomycota</taxon>
        <taxon>Pezizomycotina</taxon>
        <taxon>Eurotiomycetes</taxon>
        <taxon>Eurotiomycetidae</taxon>
        <taxon>Eurotiales</taxon>
        <taxon>Aspergillaceae</taxon>
        <taxon>Penicillium</taxon>
    </lineage>
</organism>
<evidence type="ECO:0000256" key="6">
    <source>
        <dbReference type="SAM" id="MobiDB-lite"/>
    </source>
</evidence>
<dbReference type="InterPro" id="IPR007219">
    <property type="entry name" value="XnlR_reg_dom"/>
</dbReference>
<dbReference type="GO" id="GO:0006351">
    <property type="term" value="P:DNA-templated transcription"/>
    <property type="evidence" value="ECO:0007669"/>
    <property type="project" value="InterPro"/>
</dbReference>
<dbReference type="AlphaFoldDB" id="A0A9W9T6B4"/>
<keyword evidence="5" id="KW-0539">Nucleus</keyword>
<gene>
    <name evidence="9" type="ORF">N7472_001015</name>
</gene>
<dbReference type="CDD" id="cd12148">
    <property type="entry name" value="fungal_TF_MHR"/>
    <property type="match status" value="1"/>
</dbReference>
<dbReference type="GO" id="GO:0005634">
    <property type="term" value="C:nucleus"/>
    <property type="evidence" value="ECO:0007669"/>
    <property type="project" value="UniProtKB-SubCell"/>
</dbReference>
<keyword evidence="2" id="KW-0805">Transcription regulation</keyword>
<evidence type="ECO:0000256" key="7">
    <source>
        <dbReference type="SAM" id="Phobius"/>
    </source>
</evidence>
<keyword evidence="7" id="KW-0812">Transmembrane</keyword>
<keyword evidence="4" id="KW-0804">Transcription</keyword>
<evidence type="ECO:0000256" key="1">
    <source>
        <dbReference type="ARBA" id="ARBA00004123"/>
    </source>
</evidence>
<dbReference type="Proteomes" id="UP001150879">
    <property type="component" value="Unassembled WGS sequence"/>
</dbReference>
<dbReference type="Pfam" id="PF04082">
    <property type="entry name" value="Fungal_trans"/>
    <property type="match status" value="1"/>
</dbReference>
<keyword evidence="7" id="KW-0472">Membrane</keyword>
<evidence type="ECO:0000256" key="5">
    <source>
        <dbReference type="ARBA" id="ARBA00023242"/>
    </source>
</evidence>
<dbReference type="InterPro" id="IPR050987">
    <property type="entry name" value="AtrR-like"/>
</dbReference>
<proteinExistence type="predicted"/>
<feature type="compositionally biased region" description="Low complexity" evidence="6">
    <location>
        <begin position="55"/>
        <end position="74"/>
    </location>
</feature>
<evidence type="ECO:0000259" key="8">
    <source>
        <dbReference type="SMART" id="SM00906"/>
    </source>
</evidence>
<accession>A0A9W9T6B4</accession>